<keyword evidence="5" id="KW-1185">Reference proteome</keyword>
<reference evidence="4 5" key="1">
    <citation type="submission" date="2020-07" db="EMBL/GenBank/DDBJ databases">
        <authorList>
            <person name="Sun Q."/>
        </authorList>
    </citation>
    <scope>NUCLEOTIDE SEQUENCE [LARGE SCALE GENOMIC DNA]</scope>
    <source>
        <strain evidence="4 5">CGMCC 1.13654</strain>
    </source>
</reference>
<dbReference type="InterPro" id="IPR010982">
    <property type="entry name" value="Lambda_DNA-bd_dom_sf"/>
</dbReference>
<dbReference type="Pfam" id="PF13464">
    <property type="entry name" value="RodZ_C"/>
    <property type="match status" value="1"/>
</dbReference>
<feature type="transmembrane region" description="Helical" evidence="2">
    <location>
        <begin position="119"/>
        <end position="138"/>
    </location>
</feature>
<dbReference type="AlphaFoldDB" id="A0A838KZS9"/>
<feature type="region of interest" description="Disordered" evidence="1">
    <location>
        <begin position="156"/>
        <end position="182"/>
    </location>
</feature>
<dbReference type="PANTHER" id="PTHR34475:SF1">
    <property type="entry name" value="CYTOSKELETON PROTEIN RODZ"/>
    <property type="match status" value="1"/>
</dbReference>
<accession>A0A838KZS9</accession>
<keyword evidence="2" id="KW-0812">Transmembrane</keyword>
<gene>
    <name evidence="4" type="ORF">HZF05_01515</name>
</gene>
<feature type="compositionally biased region" description="Low complexity" evidence="1">
    <location>
        <begin position="273"/>
        <end position="288"/>
    </location>
</feature>
<dbReference type="RefSeq" id="WP_160364856.1">
    <property type="nucleotide sequence ID" value="NZ_JACEIB010000001.1"/>
</dbReference>
<keyword evidence="2" id="KW-1133">Transmembrane helix</keyword>
<dbReference type="InterPro" id="IPR025194">
    <property type="entry name" value="RodZ-like_C"/>
</dbReference>
<evidence type="ECO:0000313" key="4">
    <source>
        <dbReference type="EMBL" id="MBA2932763.1"/>
    </source>
</evidence>
<dbReference type="GO" id="GO:0003677">
    <property type="term" value="F:DNA binding"/>
    <property type="evidence" value="ECO:0007669"/>
    <property type="project" value="InterPro"/>
</dbReference>
<dbReference type="EMBL" id="JACEIB010000001">
    <property type="protein sequence ID" value="MBA2932763.1"/>
    <property type="molecule type" value="Genomic_DNA"/>
</dbReference>
<evidence type="ECO:0000256" key="2">
    <source>
        <dbReference type="SAM" id="Phobius"/>
    </source>
</evidence>
<dbReference type="SMART" id="SM00530">
    <property type="entry name" value="HTH_XRE"/>
    <property type="match status" value="1"/>
</dbReference>
<dbReference type="PANTHER" id="PTHR34475">
    <property type="match status" value="1"/>
</dbReference>
<keyword evidence="2" id="KW-0472">Membrane</keyword>
<evidence type="ECO:0000313" key="5">
    <source>
        <dbReference type="Proteomes" id="UP000570166"/>
    </source>
</evidence>
<feature type="region of interest" description="Disordered" evidence="1">
    <location>
        <begin position="273"/>
        <end position="331"/>
    </location>
</feature>
<dbReference type="InterPro" id="IPR050400">
    <property type="entry name" value="Bact_Cytoskel_RodZ"/>
</dbReference>
<feature type="region of interest" description="Disordered" evidence="1">
    <location>
        <begin position="1"/>
        <end position="22"/>
    </location>
</feature>
<comment type="caution">
    <text evidence="4">The sequence shown here is derived from an EMBL/GenBank/DDBJ whole genome shotgun (WGS) entry which is preliminary data.</text>
</comment>
<dbReference type="SUPFAM" id="SSF47413">
    <property type="entry name" value="lambda repressor-like DNA-binding domains"/>
    <property type="match status" value="1"/>
</dbReference>
<dbReference type="Gene3D" id="1.10.260.40">
    <property type="entry name" value="lambda repressor-like DNA-binding domains"/>
    <property type="match status" value="1"/>
</dbReference>
<dbReference type="Proteomes" id="UP000570166">
    <property type="component" value="Unassembled WGS sequence"/>
</dbReference>
<dbReference type="CDD" id="cd00093">
    <property type="entry name" value="HTH_XRE"/>
    <property type="match status" value="1"/>
</dbReference>
<protein>
    <submittedName>
        <fullName evidence="4">DUF4115 domain-containing protein</fullName>
    </submittedName>
</protein>
<organism evidence="4 5">
    <name type="scientific">Sphingomonas chungangi</name>
    <dbReference type="NCBI Taxonomy" id="2683589"/>
    <lineage>
        <taxon>Bacteria</taxon>
        <taxon>Pseudomonadati</taxon>
        <taxon>Pseudomonadota</taxon>
        <taxon>Alphaproteobacteria</taxon>
        <taxon>Sphingomonadales</taxon>
        <taxon>Sphingomonadaceae</taxon>
        <taxon>Sphingomonas</taxon>
    </lineage>
</organism>
<dbReference type="InterPro" id="IPR001387">
    <property type="entry name" value="Cro/C1-type_HTH"/>
</dbReference>
<feature type="compositionally biased region" description="Low complexity" evidence="1">
    <location>
        <begin position="303"/>
        <end position="331"/>
    </location>
</feature>
<evidence type="ECO:0000259" key="3">
    <source>
        <dbReference type="SMART" id="SM00530"/>
    </source>
</evidence>
<proteinExistence type="predicted"/>
<sequence length="331" mass="34095">MDEAGERAAEAPAADVPTTVGGRLRAAREARGQTLDDIARQTRVPVRHLVQIEEGRLEGLPAAPYSAGFVKSYARAVDLDPMEASQQFRAEFAAAAQASPRIAYEPYEPADPVRLPPRLLAFVALAIAILLVAGYGIWRSGILTGEGADQRAQLAAGGEPIGTSGSPASPPPGRQAAPKPAAPIGGAVRLTATQDTWFEVTDKASGTRLYTGVLKQGQNWDVPPTAGDPVIRTGRPEGLAVTVGGQPVAPLGEPAHTISNVSLKAAPLTARPAPAQPVAMPPAMASAPKPTPRRPVAAPPPAATDTSVPAAFRATTEPTNAANTTTTTPQP</sequence>
<evidence type="ECO:0000256" key="1">
    <source>
        <dbReference type="SAM" id="MobiDB-lite"/>
    </source>
</evidence>
<dbReference type="Pfam" id="PF13413">
    <property type="entry name" value="HTH_25"/>
    <property type="match status" value="1"/>
</dbReference>
<feature type="domain" description="HTH cro/C1-type" evidence="3">
    <location>
        <begin position="23"/>
        <end position="84"/>
    </location>
</feature>
<name>A0A838KZS9_9SPHN</name>